<dbReference type="PROSITE" id="PS50972">
    <property type="entry name" value="PTERIN_BINDING"/>
    <property type="match status" value="1"/>
</dbReference>
<accession>A0A0K2SPM3</accession>
<dbReference type="Gene3D" id="3.20.20.20">
    <property type="entry name" value="Dihydropteroate synthase-like"/>
    <property type="match status" value="1"/>
</dbReference>
<comment type="function">
    <text evidence="12 13">Catalyzes the condensation of para-aminobenzoate (pABA) with 6-hydroxymethyl-7,8-dihydropterin diphosphate (DHPt-PP) to form 7,8-dihydropteroate (H2Pte), the immediate precursor of folate derivatives.</text>
</comment>
<comment type="catalytic activity">
    <reaction evidence="1">
        <text>(7,8-dihydropterin-6-yl)methyl diphosphate + 4-aminobenzoate = 7,8-dihydropteroate + diphosphate</text>
        <dbReference type="Rhea" id="RHEA:19949"/>
        <dbReference type="ChEBI" id="CHEBI:17836"/>
        <dbReference type="ChEBI" id="CHEBI:17839"/>
        <dbReference type="ChEBI" id="CHEBI:33019"/>
        <dbReference type="ChEBI" id="CHEBI:72950"/>
        <dbReference type="EC" id="2.5.1.15"/>
    </reaction>
</comment>
<dbReference type="InterPro" id="IPR000489">
    <property type="entry name" value="Pterin-binding_dom"/>
</dbReference>
<name>A0A0K2SPM3_LIMPI</name>
<dbReference type="PROSITE" id="PS00793">
    <property type="entry name" value="DHPS_2"/>
    <property type="match status" value="1"/>
</dbReference>
<dbReference type="KEGG" id="lpil:LIP_3124"/>
<evidence type="ECO:0000313" key="15">
    <source>
        <dbReference type="EMBL" id="BAS28952.1"/>
    </source>
</evidence>
<evidence type="ECO:0000313" key="16">
    <source>
        <dbReference type="Proteomes" id="UP000065807"/>
    </source>
</evidence>
<evidence type="ECO:0000256" key="12">
    <source>
        <dbReference type="ARBA" id="ARBA00053449"/>
    </source>
</evidence>
<dbReference type="AlphaFoldDB" id="A0A0K2SPM3"/>
<reference evidence="16" key="2">
    <citation type="journal article" date="2016" name="Int. J. Syst. Evol. Microbiol.">
        <title>Complete genome sequence and cell structure of Limnochorda pilosa, a Gram-negative spore-former within the phylum Firmicutes.</title>
        <authorList>
            <person name="Watanabe M."/>
            <person name="Kojima H."/>
            <person name="Fukui M."/>
        </authorList>
    </citation>
    <scope>NUCLEOTIDE SEQUENCE [LARGE SCALE GENOMIC DNA]</scope>
    <source>
        <strain evidence="16">HC45</strain>
    </source>
</reference>
<evidence type="ECO:0000259" key="14">
    <source>
        <dbReference type="PROSITE" id="PS50972"/>
    </source>
</evidence>
<proteinExistence type="inferred from homology"/>
<evidence type="ECO:0000256" key="5">
    <source>
        <dbReference type="ARBA" id="ARBA00012458"/>
    </source>
</evidence>
<comment type="cofactor">
    <cofactor evidence="2 13">
        <name>Mg(2+)</name>
        <dbReference type="ChEBI" id="CHEBI:18420"/>
    </cofactor>
</comment>
<dbReference type="CDD" id="cd00739">
    <property type="entry name" value="DHPS"/>
    <property type="match status" value="1"/>
</dbReference>
<comment type="similarity">
    <text evidence="4 13">Belongs to the DHPS family.</text>
</comment>
<evidence type="ECO:0000256" key="2">
    <source>
        <dbReference type="ARBA" id="ARBA00001946"/>
    </source>
</evidence>
<dbReference type="Proteomes" id="UP000065807">
    <property type="component" value="Chromosome"/>
</dbReference>
<dbReference type="Pfam" id="PF00809">
    <property type="entry name" value="Pterin_bind"/>
    <property type="match status" value="1"/>
</dbReference>
<comment type="pathway">
    <text evidence="3 13">Cofactor biosynthesis; tetrahydrofolate biosynthesis; 7,8-dihydrofolate from 2-amino-4-hydroxy-6-hydroxymethyl-7,8-dihydropteridine diphosphate and 4-aminobenzoate: step 1/2.</text>
</comment>
<dbReference type="PANTHER" id="PTHR20941:SF1">
    <property type="entry name" value="FOLIC ACID SYNTHESIS PROTEIN FOL1"/>
    <property type="match status" value="1"/>
</dbReference>
<dbReference type="GO" id="GO:0005829">
    <property type="term" value="C:cytosol"/>
    <property type="evidence" value="ECO:0007669"/>
    <property type="project" value="TreeGrafter"/>
</dbReference>
<dbReference type="NCBIfam" id="TIGR01496">
    <property type="entry name" value="DHPS"/>
    <property type="match status" value="1"/>
</dbReference>
<evidence type="ECO:0000256" key="6">
    <source>
        <dbReference type="ARBA" id="ARBA00016919"/>
    </source>
</evidence>
<dbReference type="GO" id="GO:0004156">
    <property type="term" value="F:dihydropteroate synthase activity"/>
    <property type="evidence" value="ECO:0007669"/>
    <property type="project" value="UniProtKB-EC"/>
</dbReference>
<dbReference type="InterPro" id="IPR045031">
    <property type="entry name" value="DHP_synth-like"/>
</dbReference>
<evidence type="ECO:0000256" key="8">
    <source>
        <dbReference type="ARBA" id="ARBA00022723"/>
    </source>
</evidence>
<evidence type="ECO:0000256" key="1">
    <source>
        <dbReference type="ARBA" id="ARBA00000012"/>
    </source>
</evidence>
<dbReference type="InterPro" id="IPR006390">
    <property type="entry name" value="DHP_synth_dom"/>
</dbReference>
<sequence>MDRLRLGEHVLPLGRRTYVMGVLNVTPDSFSDGGQYLDAGAAVARGLEMAAEGADLIDVGGESTRPGAAPVSEAEELRRVVPVIRRLAREARVPISIDTYKARVAEAAVDAGARFLNDISAALFDPGMAPLAARSGLPVVVMHMLGEPRTMQQDPWYEDVVREVGAFFEERIQALERAGVRREQMILDPGLGFGKRFEDNLRLLGELGRFGSFGLPLLVGPSRKSFLGRILGTPPLDRVEGTLAAVVVAVLQGADMVRVHDVRAVDRARRVVDALVRPGDPWTSGEEATP</sequence>
<dbReference type="PATRIC" id="fig|1555112.3.peg.3170"/>
<gene>
    <name evidence="15" type="ORF">LIP_3124</name>
</gene>
<dbReference type="EMBL" id="AP014924">
    <property type="protein sequence ID" value="BAS28952.1"/>
    <property type="molecule type" value="Genomic_DNA"/>
</dbReference>
<dbReference type="FunFam" id="3.20.20.20:FF:000006">
    <property type="entry name" value="Dihydropteroate synthase"/>
    <property type="match status" value="1"/>
</dbReference>
<protein>
    <recommendedName>
        <fullName evidence="6 13">Dihydropteroate synthase</fullName>
        <shortName evidence="13">DHPS</shortName>
        <ecNumber evidence="5 13">2.5.1.15</ecNumber>
    </recommendedName>
    <alternativeName>
        <fullName evidence="11 13">Dihydropteroate pyrophosphorylase</fullName>
    </alternativeName>
</protein>
<evidence type="ECO:0000256" key="3">
    <source>
        <dbReference type="ARBA" id="ARBA00004763"/>
    </source>
</evidence>
<dbReference type="GO" id="GO:0046654">
    <property type="term" value="P:tetrahydrofolate biosynthetic process"/>
    <property type="evidence" value="ECO:0007669"/>
    <property type="project" value="UniProtKB-UniPathway"/>
</dbReference>
<dbReference type="UniPathway" id="UPA00077">
    <property type="reaction ID" value="UER00156"/>
</dbReference>
<evidence type="ECO:0000256" key="4">
    <source>
        <dbReference type="ARBA" id="ARBA00009503"/>
    </source>
</evidence>
<keyword evidence="16" id="KW-1185">Reference proteome</keyword>
<evidence type="ECO:0000256" key="13">
    <source>
        <dbReference type="RuleBase" id="RU361205"/>
    </source>
</evidence>
<dbReference type="GO" id="GO:0046656">
    <property type="term" value="P:folic acid biosynthetic process"/>
    <property type="evidence" value="ECO:0007669"/>
    <property type="project" value="UniProtKB-KW"/>
</dbReference>
<keyword evidence="7 13" id="KW-0808">Transferase</keyword>
<keyword evidence="9 13" id="KW-0460">Magnesium</keyword>
<dbReference type="GO" id="GO:0046872">
    <property type="term" value="F:metal ion binding"/>
    <property type="evidence" value="ECO:0007669"/>
    <property type="project" value="UniProtKB-KW"/>
</dbReference>
<dbReference type="STRING" id="1555112.LIP_3124"/>
<dbReference type="EC" id="2.5.1.15" evidence="5 13"/>
<evidence type="ECO:0000256" key="7">
    <source>
        <dbReference type="ARBA" id="ARBA00022679"/>
    </source>
</evidence>
<organism evidence="15 16">
    <name type="scientific">Limnochorda pilosa</name>
    <dbReference type="NCBI Taxonomy" id="1555112"/>
    <lineage>
        <taxon>Bacteria</taxon>
        <taxon>Bacillati</taxon>
        <taxon>Bacillota</taxon>
        <taxon>Limnochordia</taxon>
        <taxon>Limnochordales</taxon>
        <taxon>Limnochordaceae</taxon>
        <taxon>Limnochorda</taxon>
    </lineage>
</organism>
<dbReference type="SUPFAM" id="SSF51717">
    <property type="entry name" value="Dihydropteroate synthetase-like"/>
    <property type="match status" value="1"/>
</dbReference>
<evidence type="ECO:0000256" key="11">
    <source>
        <dbReference type="ARBA" id="ARBA00030193"/>
    </source>
</evidence>
<dbReference type="InterPro" id="IPR011005">
    <property type="entry name" value="Dihydropteroate_synth-like_sf"/>
</dbReference>
<dbReference type="PROSITE" id="PS00792">
    <property type="entry name" value="DHPS_1"/>
    <property type="match status" value="1"/>
</dbReference>
<evidence type="ECO:0000256" key="9">
    <source>
        <dbReference type="ARBA" id="ARBA00022842"/>
    </source>
</evidence>
<dbReference type="PANTHER" id="PTHR20941">
    <property type="entry name" value="FOLATE SYNTHESIS PROTEINS"/>
    <property type="match status" value="1"/>
</dbReference>
<keyword evidence="10 13" id="KW-0289">Folate biosynthesis</keyword>
<feature type="domain" description="Pterin-binding" evidence="14">
    <location>
        <begin position="17"/>
        <end position="273"/>
    </location>
</feature>
<reference evidence="16" key="1">
    <citation type="submission" date="2015-07" db="EMBL/GenBank/DDBJ databases">
        <title>Complete genome sequence and phylogenetic analysis of Limnochorda pilosa.</title>
        <authorList>
            <person name="Watanabe M."/>
            <person name="Kojima H."/>
            <person name="Fukui M."/>
        </authorList>
    </citation>
    <scope>NUCLEOTIDE SEQUENCE [LARGE SCALE GENOMIC DNA]</scope>
    <source>
        <strain evidence="16">HC45</strain>
    </source>
</reference>
<keyword evidence="8 13" id="KW-0479">Metal-binding</keyword>
<evidence type="ECO:0000256" key="10">
    <source>
        <dbReference type="ARBA" id="ARBA00022909"/>
    </source>
</evidence>